<proteinExistence type="predicted"/>
<evidence type="ECO:0000259" key="1">
    <source>
        <dbReference type="Pfam" id="PF12867"/>
    </source>
</evidence>
<dbReference type="EMBL" id="JBGUBD010000005">
    <property type="protein sequence ID" value="MFA9478438.1"/>
    <property type="molecule type" value="Genomic_DNA"/>
</dbReference>
<reference evidence="2 3" key="1">
    <citation type="submission" date="2024-08" db="EMBL/GenBank/DDBJ databases">
        <title>Whole-genome sequencing of halo(alkali)philic microorganisms from hypersaline lakes.</title>
        <authorList>
            <person name="Sorokin D.Y."/>
            <person name="Merkel A.Y."/>
            <person name="Messina E."/>
            <person name="Yakimov M."/>
        </authorList>
    </citation>
    <scope>NUCLEOTIDE SEQUENCE [LARGE SCALE GENOMIC DNA]</scope>
    <source>
        <strain evidence="2 3">AB-hyl4</strain>
    </source>
</reference>
<gene>
    <name evidence="2" type="ORF">ACERK3_09025</name>
</gene>
<dbReference type="RefSeq" id="WP_425345366.1">
    <property type="nucleotide sequence ID" value="NZ_JBGUBD010000005.1"/>
</dbReference>
<name>A0ABV4U4A8_9BACT</name>
<dbReference type="InterPro" id="IPR024775">
    <property type="entry name" value="DinB-like"/>
</dbReference>
<comment type="caution">
    <text evidence="2">The sequence shown here is derived from an EMBL/GenBank/DDBJ whole genome shotgun (WGS) entry which is preliminary data.</text>
</comment>
<keyword evidence="3" id="KW-1185">Reference proteome</keyword>
<dbReference type="Gene3D" id="1.20.120.450">
    <property type="entry name" value="dinb family like domain"/>
    <property type="match status" value="1"/>
</dbReference>
<protein>
    <submittedName>
        <fullName evidence="2">DinB family protein</fullName>
    </submittedName>
</protein>
<dbReference type="Proteomes" id="UP001575105">
    <property type="component" value="Unassembled WGS sequence"/>
</dbReference>
<evidence type="ECO:0000313" key="3">
    <source>
        <dbReference type="Proteomes" id="UP001575105"/>
    </source>
</evidence>
<accession>A0ABV4U4A8</accession>
<evidence type="ECO:0000313" key="2">
    <source>
        <dbReference type="EMBL" id="MFA9478438.1"/>
    </source>
</evidence>
<sequence length="162" mass="17480">MDRYLQHAAALNVKFANAQVAELTAEQMVAQPSPNATMNHPAWVLGHLCVYNSVSSKLLGGEALCPEAWETTFGMGSTPQPSADAYPSKQTLLDTFASSTTSAMDALLSASEDALQQPAPEVMRDFFPTVGDYVLYDLTAHVGFHLGQLSAWRRAMGLPSLF</sequence>
<feature type="domain" description="DinB-like" evidence="1">
    <location>
        <begin position="20"/>
        <end position="149"/>
    </location>
</feature>
<dbReference type="InterPro" id="IPR034660">
    <property type="entry name" value="DinB/YfiT-like"/>
</dbReference>
<dbReference type="SUPFAM" id="SSF109854">
    <property type="entry name" value="DinB/YfiT-like putative metalloenzymes"/>
    <property type="match status" value="1"/>
</dbReference>
<dbReference type="Pfam" id="PF12867">
    <property type="entry name" value="DinB_2"/>
    <property type="match status" value="1"/>
</dbReference>
<organism evidence="2 3">
    <name type="scientific">Natronomicrosphaera hydrolytica</name>
    <dbReference type="NCBI Taxonomy" id="3242702"/>
    <lineage>
        <taxon>Bacteria</taxon>
        <taxon>Pseudomonadati</taxon>
        <taxon>Planctomycetota</taxon>
        <taxon>Phycisphaerae</taxon>
        <taxon>Phycisphaerales</taxon>
        <taxon>Phycisphaeraceae</taxon>
        <taxon>Natronomicrosphaera</taxon>
    </lineage>
</organism>